<sequence length="150" mass="16951">MVTDDAPVLTVSQAAQLTGMHPQTLRQYDRLGLVVPRRTRGRGRRYSRRDVARLLEVQHLAQDEGINLAGVKRILDLEQHVSVLEHRLHELASLLAERERADGRVFAAGTGGDVVAVPRGQRVRRTELYVESRREQGGALVLWRPTPHRD</sequence>
<dbReference type="PROSITE" id="PS50937">
    <property type="entry name" value="HTH_MERR_2"/>
    <property type="match status" value="1"/>
</dbReference>
<dbReference type="InterPro" id="IPR047057">
    <property type="entry name" value="MerR_fam"/>
</dbReference>
<evidence type="ECO:0000313" key="3">
    <source>
        <dbReference type="EMBL" id="NOV97038.1"/>
    </source>
</evidence>
<dbReference type="RefSeq" id="WP_171783295.1">
    <property type="nucleotide sequence ID" value="NZ_BAAAML010000014.1"/>
</dbReference>
<organism evidence="3 4">
    <name type="scientific">Isoptericola halotolerans</name>
    <dbReference type="NCBI Taxonomy" id="300560"/>
    <lineage>
        <taxon>Bacteria</taxon>
        <taxon>Bacillati</taxon>
        <taxon>Actinomycetota</taxon>
        <taxon>Actinomycetes</taxon>
        <taxon>Micrococcales</taxon>
        <taxon>Promicromonosporaceae</taxon>
        <taxon>Isoptericola</taxon>
    </lineage>
</organism>
<proteinExistence type="predicted"/>
<evidence type="ECO:0000259" key="2">
    <source>
        <dbReference type="PROSITE" id="PS50937"/>
    </source>
</evidence>
<dbReference type="NCBIfam" id="NF047375">
    <property type="entry name" value="HeatShock_HspR"/>
    <property type="match status" value="1"/>
</dbReference>
<keyword evidence="4" id="KW-1185">Reference proteome</keyword>
<dbReference type="PANTHER" id="PTHR30204">
    <property type="entry name" value="REDOX-CYCLING DRUG-SENSING TRANSCRIPTIONAL ACTIVATOR SOXR"/>
    <property type="match status" value="1"/>
</dbReference>
<name>A0ABX2A535_9MICO</name>
<dbReference type="SMART" id="SM00422">
    <property type="entry name" value="HTH_MERR"/>
    <property type="match status" value="1"/>
</dbReference>
<dbReference type="EMBL" id="JABEZU010000002">
    <property type="protein sequence ID" value="NOV97038.1"/>
    <property type="molecule type" value="Genomic_DNA"/>
</dbReference>
<accession>A0ABX2A535</accession>
<dbReference type="SUPFAM" id="SSF46955">
    <property type="entry name" value="Putative DNA-binding domain"/>
    <property type="match status" value="1"/>
</dbReference>
<dbReference type="InterPro" id="IPR000551">
    <property type="entry name" value="MerR-type_HTH_dom"/>
</dbReference>
<dbReference type="PANTHER" id="PTHR30204:SF58">
    <property type="entry name" value="HTH-TYPE TRANSCRIPTIONAL REGULATOR YFMP"/>
    <property type="match status" value="1"/>
</dbReference>
<gene>
    <name evidence="3" type="ORF">HDG69_001613</name>
</gene>
<dbReference type="Proteomes" id="UP000757540">
    <property type="component" value="Unassembled WGS sequence"/>
</dbReference>
<keyword evidence="1" id="KW-0238">DNA-binding</keyword>
<evidence type="ECO:0000313" key="4">
    <source>
        <dbReference type="Proteomes" id="UP000757540"/>
    </source>
</evidence>
<dbReference type="Gene3D" id="1.10.1660.10">
    <property type="match status" value="1"/>
</dbReference>
<protein>
    <submittedName>
        <fullName evidence="3">MerR family transcriptional regulator/heat shock protein HspR</fullName>
    </submittedName>
</protein>
<dbReference type="InterPro" id="IPR009061">
    <property type="entry name" value="DNA-bd_dom_put_sf"/>
</dbReference>
<evidence type="ECO:0000256" key="1">
    <source>
        <dbReference type="ARBA" id="ARBA00023125"/>
    </source>
</evidence>
<feature type="domain" description="HTH merR-type" evidence="2">
    <location>
        <begin position="8"/>
        <end position="77"/>
    </location>
</feature>
<comment type="caution">
    <text evidence="3">The sequence shown here is derived from an EMBL/GenBank/DDBJ whole genome shotgun (WGS) entry which is preliminary data.</text>
</comment>
<dbReference type="Pfam" id="PF13411">
    <property type="entry name" value="MerR_1"/>
    <property type="match status" value="1"/>
</dbReference>
<reference evidence="3 4" key="1">
    <citation type="submission" date="2020-05" db="EMBL/GenBank/DDBJ databases">
        <title>Genomic Encyclopedia of Type Strains, Phase III (KMG-III): the genomes of soil and plant-associated and newly described type strains.</title>
        <authorList>
            <person name="Whitman W."/>
        </authorList>
    </citation>
    <scope>NUCLEOTIDE SEQUENCE [LARGE SCALE GENOMIC DNA]</scope>
    <source>
        <strain evidence="3 4">KCTC 19046</strain>
    </source>
</reference>